<reference evidence="1 2" key="1">
    <citation type="journal article" date="2023" name="Plants (Basel)">
        <title>Bridging the Gap: Combining Genomics and Transcriptomics Approaches to Understand Stylosanthes scabra, an Orphan Legume from the Brazilian Caatinga.</title>
        <authorList>
            <person name="Ferreira-Neto J.R.C."/>
            <person name="da Silva M.D."/>
            <person name="Binneck E."/>
            <person name="de Melo N.F."/>
            <person name="da Silva R.H."/>
            <person name="de Melo A.L.T.M."/>
            <person name="Pandolfi V."/>
            <person name="Bustamante F.O."/>
            <person name="Brasileiro-Vidal A.C."/>
            <person name="Benko-Iseppon A.M."/>
        </authorList>
    </citation>
    <scope>NUCLEOTIDE SEQUENCE [LARGE SCALE GENOMIC DNA]</scope>
    <source>
        <tissue evidence="1">Leaves</tissue>
    </source>
</reference>
<evidence type="ECO:0000313" key="1">
    <source>
        <dbReference type="EMBL" id="MED6170696.1"/>
    </source>
</evidence>
<dbReference type="Proteomes" id="UP001341840">
    <property type="component" value="Unassembled WGS sequence"/>
</dbReference>
<name>A0ABU6VEH5_9FABA</name>
<gene>
    <name evidence="1" type="ORF">PIB30_033462</name>
</gene>
<accession>A0ABU6VEH5</accession>
<organism evidence="1 2">
    <name type="scientific">Stylosanthes scabra</name>
    <dbReference type="NCBI Taxonomy" id="79078"/>
    <lineage>
        <taxon>Eukaryota</taxon>
        <taxon>Viridiplantae</taxon>
        <taxon>Streptophyta</taxon>
        <taxon>Embryophyta</taxon>
        <taxon>Tracheophyta</taxon>
        <taxon>Spermatophyta</taxon>
        <taxon>Magnoliopsida</taxon>
        <taxon>eudicotyledons</taxon>
        <taxon>Gunneridae</taxon>
        <taxon>Pentapetalae</taxon>
        <taxon>rosids</taxon>
        <taxon>fabids</taxon>
        <taxon>Fabales</taxon>
        <taxon>Fabaceae</taxon>
        <taxon>Papilionoideae</taxon>
        <taxon>50 kb inversion clade</taxon>
        <taxon>dalbergioids sensu lato</taxon>
        <taxon>Dalbergieae</taxon>
        <taxon>Pterocarpus clade</taxon>
        <taxon>Stylosanthes</taxon>
    </lineage>
</organism>
<comment type="caution">
    <text evidence="1">The sequence shown here is derived from an EMBL/GenBank/DDBJ whole genome shotgun (WGS) entry which is preliminary data.</text>
</comment>
<dbReference type="EMBL" id="JASCZI010151186">
    <property type="protein sequence ID" value="MED6170696.1"/>
    <property type="molecule type" value="Genomic_DNA"/>
</dbReference>
<dbReference type="PANTHER" id="PTHR46033:SF8">
    <property type="entry name" value="PROTEIN MAINTENANCE OF MERISTEMS-LIKE"/>
    <property type="match status" value="1"/>
</dbReference>
<keyword evidence="2" id="KW-1185">Reference proteome</keyword>
<proteinExistence type="predicted"/>
<dbReference type="InterPro" id="IPR044824">
    <property type="entry name" value="MAIN-like"/>
</dbReference>
<protein>
    <submittedName>
        <fullName evidence="1">Uncharacterized protein</fullName>
    </submittedName>
</protein>
<sequence length="244" mass="27691">MFGKLPKENDRDTCTMTFSWLKSRFGELLDDASDEFAIRHARAYIWMLLSTSLFGGQDCSSGSRSLAPFSRAHRRARSIHLGFCSPCLAVQESVPSSQQECRLGGRAVGSATELDFLAVSDPYALQFRHFRVTIGLQVGGRYLPTSDEKGPRLQTHRRQLDLMPFRVFVCLLYRTQAVEVVVDRSILQEDHRALWCSIIPFIYFGTIEWYQVDQVIPQFGGVQNRPHAPLNIDFMHAKDGRGSD</sequence>
<dbReference type="PANTHER" id="PTHR46033">
    <property type="entry name" value="PROTEIN MAIN-LIKE 2"/>
    <property type="match status" value="1"/>
</dbReference>
<evidence type="ECO:0000313" key="2">
    <source>
        <dbReference type="Proteomes" id="UP001341840"/>
    </source>
</evidence>